<feature type="transmembrane region" description="Helical" evidence="7">
    <location>
        <begin position="211"/>
        <end position="229"/>
    </location>
</feature>
<dbReference type="Pfam" id="PF03248">
    <property type="entry name" value="Rer1"/>
    <property type="match status" value="1"/>
</dbReference>
<dbReference type="OrthoDB" id="448250at2759"/>
<dbReference type="GO" id="GO:0006890">
    <property type="term" value="P:retrograde vesicle-mediated transport, Golgi to endoplasmic reticulum"/>
    <property type="evidence" value="ECO:0007669"/>
    <property type="project" value="TreeGrafter"/>
</dbReference>
<evidence type="ECO:0000313" key="8">
    <source>
        <dbReference type="EMBL" id="RSH86786.1"/>
    </source>
</evidence>
<reference evidence="8 9" key="1">
    <citation type="submission" date="2018-11" db="EMBL/GenBank/DDBJ databases">
        <title>Genome sequence of Apiotrichum porosum DSM 27194.</title>
        <authorList>
            <person name="Aliyu H."/>
            <person name="Gorte O."/>
            <person name="Ochsenreither K."/>
        </authorList>
    </citation>
    <scope>NUCLEOTIDE SEQUENCE [LARGE SCALE GENOMIC DNA]</scope>
    <source>
        <strain evidence="8 9">DSM 27194</strain>
    </source>
</reference>
<accession>A0A427Y6V3</accession>
<feature type="transmembrane region" description="Helical" evidence="7">
    <location>
        <begin position="235"/>
        <end position="252"/>
    </location>
</feature>
<dbReference type="GO" id="GO:0005783">
    <property type="term" value="C:endoplasmic reticulum"/>
    <property type="evidence" value="ECO:0007669"/>
    <property type="project" value="GOC"/>
</dbReference>
<dbReference type="Proteomes" id="UP000279236">
    <property type="component" value="Unassembled WGS sequence"/>
</dbReference>
<evidence type="ECO:0000256" key="3">
    <source>
        <dbReference type="ARBA" id="ARBA00022692"/>
    </source>
</evidence>
<keyword evidence="4 7" id="KW-1133">Transmembrane helix</keyword>
<feature type="region of interest" description="Disordered" evidence="6">
    <location>
        <begin position="1"/>
        <end position="41"/>
    </location>
</feature>
<dbReference type="InterPro" id="IPR004932">
    <property type="entry name" value="Rer1"/>
</dbReference>
<sequence>MNQPPQPQQAYPNVSPYPPTTGGTPPVVGSTPPVAGPGSGFPVRSGLAGMQPHSMTTPANLIPGSGAGIRGGVEEDKNVFDALRDNSNVYARKFQAALDRSTPHVTERWLVTGTLLILFSLSVVVRQGWYIVMYALAIYILNLFLAFLQPRFDPQHAADLAADDVEEGAPGLPGSEAKGPQGLRGLFSGFTPNPEDEEFRPFIRRLPEFKFWYSATKATVIALLCTLSRVTDVPVYWPILLVYFCTLFALTMRRQIQHMIKYRYVPFDFGKKKGYGKK</sequence>
<dbReference type="GO" id="GO:0006621">
    <property type="term" value="P:protein retention in ER lumen"/>
    <property type="evidence" value="ECO:0007669"/>
    <property type="project" value="TreeGrafter"/>
</dbReference>
<gene>
    <name evidence="8" type="ORF">EHS24_005058</name>
</gene>
<comment type="similarity">
    <text evidence="2">Belongs to the RER1 family.</text>
</comment>
<dbReference type="EMBL" id="RSCE01000002">
    <property type="protein sequence ID" value="RSH86786.1"/>
    <property type="molecule type" value="Genomic_DNA"/>
</dbReference>
<keyword evidence="5 7" id="KW-0472">Membrane</keyword>
<dbReference type="GO" id="GO:0000139">
    <property type="term" value="C:Golgi membrane"/>
    <property type="evidence" value="ECO:0007669"/>
    <property type="project" value="TreeGrafter"/>
</dbReference>
<feature type="compositionally biased region" description="Low complexity" evidence="6">
    <location>
        <begin position="20"/>
        <end position="33"/>
    </location>
</feature>
<evidence type="ECO:0000256" key="1">
    <source>
        <dbReference type="ARBA" id="ARBA00004141"/>
    </source>
</evidence>
<organism evidence="8 9">
    <name type="scientific">Apiotrichum porosum</name>
    <dbReference type="NCBI Taxonomy" id="105984"/>
    <lineage>
        <taxon>Eukaryota</taxon>
        <taxon>Fungi</taxon>
        <taxon>Dikarya</taxon>
        <taxon>Basidiomycota</taxon>
        <taxon>Agaricomycotina</taxon>
        <taxon>Tremellomycetes</taxon>
        <taxon>Trichosporonales</taxon>
        <taxon>Trichosporonaceae</taxon>
        <taxon>Apiotrichum</taxon>
    </lineage>
</organism>
<comment type="subcellular location">
    <subcellularLocation>
        <location evidence="1">Membrane</location>
        <topology evidence="1">Multi-pass membrane protein</topology>
    </subcellularLocation>
</comment>
<keyword evidence="9" id="KW-1185">Reference proteome</keyword>
<proteinExistence type="inferred from homology"/>
<comment type="caution">
    <text evidence="8">The sequence shown here is derived from an EMBL/GenBank/DDBJ whole genome shotgun (WGS) entry which is preliminary data.</text>
</comment>
<feature type="transmembrane region" description="Helical" evidence="7">
    <location>
        <begin position="131"/>
        <end position="148"/>
    </location>
</feature>
<evidence type="ECO:0000256" key="6">
    <source>
        <dbReference type="SAM" id="MobiDB-lite"/>
    </source>
</evidence>
<dbReference type="RefSeq" id="XP_028479571.1">
    <property type="nucleotide sequence ID" value="XM_028620599.1"/>
</dbReference>
<dbReference type="AlphaFoldDB" id="A0A427Y6V3"/>
<keyword evidence="3 7" id="KW-0812">Transmembrane</keyword>
<dbReference type="GeneID" id="39589601"/>
<dbReference type="STRING" id="105984.A0A427Y6V3"/>
<dbReference type="PANTHER" id="PTHR10743">
    <property type="entry name" value="PROTEIN RER1"/>
    <property type="match status" value="1"/>
</dbReference>
<evidence type="ECO:0000256" key="7">
    <source>
        <dbReference type="SAM" id="Phobius"/>
    </source>
</evidence>
<feature type="transmembrane region" description="Helical" evidence="7">
    <location>
        <begin position="109"/>
        <end position="125"/>
    </location>
</feature>
<protein>
    <recommendedName>
        <fullName evidence="10">Protein RER1</fullName>
    </recommendedName>
</protein>
<name>A0A427Y6V3_9TREE</name>
<evidence type="ECO:0008006" key="10">
    <source>
        <dbReference type="Google" id="ProtNLM"/>
    </source>
</evidence>
<dbReference type="PANTHER" id="PTHR10743:SF0">
    <property type="entry name" value="PROTEIN RER1"/>
    <property type="match status" value="1"/>
</dbReference>
<evidence type="ECO:0000256" key="2">
    <source>
        <dbReference type="ARBA" id="ARBA00006070"/>
    </source>
</evidence>
<evidence type="ECO:0000256" key="5">
    <source>
        <dbReference type="ARBA" id="ARBA00023136"/>
    </source>
</evidence>
<evidence type="ECO:0000256" key="4">
    <source>
        <dbReference type="ARBA" id="ARBA00022989"/>
    </source>
</evidence>
<evidence type="ECO:0000313" key="9">
    <source>
        <dbReference type="Proteomes" id="UP000279236"/>
    </source>
</evidence>